<dbReference type="InterPro" id="IPR053197">
    <property type="entry name" value="F-box_SCFL_complex_component"/>
</dbReference>
<feature type="domain" description="F-box" evidence="1">
    <location>
        <begin position="43"/>
        <end position="82"/>
    </location>
</feature>
<keyword evidence="3" id="KW-1185">Reference proteome</keyword>
<protein>
    <recommendedName>
        <fullName evidence="1">F-box domain-containing protein</fullName>
    </recommendedName>
</protein>
<dbReference type="InterPro" id="IPR001810">
    <property type="entry name" value="F-box_dom"/>
</dbReference>
<name>A0AAD8SIG2_LOLMU</name>
<reference evidence="2" key="1">
    <citation type="submission" date="2023-07" db="EMBL/GenBank/DDBJ databases">
        <title>A chromosome-level genome assembly of Lolium multiflorum.</title>
        <authorList>
            <person name="Chen Y."/>
            <person name="Copetti D."/>
            <person name="Kolliker R."/>
            <person name="Studer B."/>
        </authorList>
    </citation>
    <scope>NUCLEOTIDE SEQUENCE</scope>
    <source>
        <strain evidence="2">02402/16</strain>
        <tissue evidence="2">Leaf</tissue>
    </source>
</reference>
<accession>A0AAD8SIG2</accession>
<comment type="caution">
    <text evidence="2">The sequence shown here is derived from an EMBL/GenBank/DDBJ whole genome shotgun (WGS) entry which is preliminary data.</text>
</comment>
<dbReference type="Gene3D" id="1.20.1280.50">
    <property type="match status" value="1"/>
</dbReference>
<dbReference type="EMBL" id="JAUUTY010000004">
    <property type="protein sequence ID" value="KAK1652239.1"/>
    <property type="molecule type" value="Genomic_DNA"/>
</dbReference>
<evidence type="ECO:0000313" key="2">
    <source>
        <dbReference type="EMBL" id="KAK1652239.1"/>
    </source>
</evidence>
<dbReference type="SMART" id="SM00256">
    <property type="entry name" value="FBOX"/>
    <property type="match status" value="1"/>
</dbReference>
<dbReference type="Pfam" id="PF00646">
    <property type="entry name" value="F-box"/>
    <property type="match status" value="1"/>
</dbReference>
<evidence type="ECO:0000259" key="1">
    <source>
        <dbReference type="SMART" id="SM00256"/>
    </source>
</evidence>
<dbReference type="Proteomes" id="UP001231189">
    <property type="component" value="Unassembled WGS sequence"/>
</dbReference>
<dbReference type="AlphaFoldDB" id="A0AAD8SIG2"/>
<dbReference type="SUPFAM" id="SSF81383">
    <property type="entry name" value="F-box domain"/>
    <property type="match status" value="1"/>
</dbReference>
<organism evidence="2 3">
    <name type="scientific">Lolium multiflorum</name>
    <name type="common">Italian ryegrass</name>
    <name type="synonym">Lolium perenne subsp. multiflorum</name>
    <dbReference type="NCBI Taxonomy" id="4521"/>
    <lineage>
        <taxon>Eukaryota</taxon>
        <taxon>Viridiplantae</taxon>
        <taxon>Streptophyta</taxon>
        <taxon>Embryophyta</taxon>
        <taxon>Tracheophyta</taxon>
        <taxon>Spermatophyta</taxon>
        <taxon>Magnoliopsida</taxon>
        <taxon>Liliopsida</taxon>
        <taxon>Poales</taxon>
        <taxon>Poaceae</taxon>
        <taxon>BOP clade</taxon>
        <taxon>Pooideae</taxon>
        <taxon>Poodae</taxon>
        <taxon>Poeae</taxon>
        <taxon>Poeae Chloroplast Group 2 (Poeae type)</taxon>
        <taxon>Loliodinae</taxon>
        <taxon>Loliinae</taxon>
        <taxon>Lolium</taxon>
    </lineage>
</organism>
<evidence type="ECO:0000313" key="3">
    <source>
        <dbReference type="Proteomes" id="UP001231189"/>
    </source>
</evidence>
<gene>
    <name evidence="2" type="ORF">QYE76_070044</name>
</gene>
<dbReference type="CDD" id="cd22160">
    <property type="entry name" value="F-box_AtFBL13-like"/>
    <property type="match status" value="1"/>
</dbReference>
<dbReference type="PANTHER" id="PTHR34223:SF106">
    <property type="entry name" value="MEIOTIC F-BOX PROTEIN MOF"/>
    <property type="match status" value="1"/>
</dbReference>
<proteinExistence type="predicted"/>
<sequence>METAPVSRKRDAIRTQATATVAAACSSIKRARVLGGVDRLGDLPDCLLHEILSLLGSRQAARTSALSRRWRHLWRAVPCLNIDQLEFLRSDVVANDAWKVNESEWESFEDMADTLLSSSAPLDAFRLHLVDQCRSTTVSRWVRRGLRRRPAVVEIHDNGWKIQWPTTSLQLGSDTCRVTKLRLFGVLLMPGFGDNLGDQLPVLEDLHIHNCRCAIKTIASPTLKSLALMVTDSYYIYNFFLPVLAVPRLASLRLELIYGMHHAYPVTTGPENEVLASLVMASICIKDMDGQGQLYEELENNVMDKRKLGSFRSVYSFMACLTNAICRGFRRRYVTYSLRPQKSIHLAFE</sequence>
<dbReference type="InterPro" id="IPR036047">
    <property type="entry name" value="F-box-like_dom_sf"/>
</dbReference>
<dbReference type="PANTHER" id="PTHR34223">
    <property type="entry name" value="OS11G0201299 PROTEIN"/>
    <property type="match status" value="1"/>
</dbReference>
<dbReference type="InterPro" id="IPR053781">
    <property type="entry name" value="F-box_AtFBL13-like"/>
</dbReference>